<dbReference type="eggNOG" id="COG1653">
    <property type="taxonomic scope" value="Bacteria"/>
</dbReference>
<feature type="chain" id="PRO_5039508035" evidence="4">
    <location>
        <begin position="24"/>
        <end position="440"/>
    </location>
</feature>
<evidence type="ECO:0000313" key="6">
    <source>
        <dbReference type="Proteomes" id="UP000018227"/>
    </source>
</evidence>
<comment type="similarity">
    <text evidence="1">Belongs to the bacterial solute-binding protein 1 family.</text>
</comment>
<dbReference type="PANTHER" id="PTHR30061:SF50">
    <property type="entry name" value="MALTOSE_MALTODEXTRIN-BINDING PERIPLASMIC PROTEIN"/>
    <property type="match status" value="1"/>
</dbReference>
<keyword evidence="6" id="KW-1185">Reference proteome</keyword>
<protein>
    <submittedName>
        <fullName evidence="5">ABC transporter, solute-binding protein</fullName>
    </submittedName>
</protein>
<gene>
    <name evidence="5" type="ORF">GCWU0000282_003020</name>
</gene>
<comment type="caution">
    <text evidence="5">The sequence shown here is derived from an EMBL/GenBank/DDBJ whole genome shotgun (WGS) entry which is preliminary data.</text>
</comment>
<dbReference type="STRING" id="592026.GCWU0000282_003020"/>
<organism evidence="5 6">
    <name type="scientific">Catonella morbi ATCC 51271</name>
    <dbReference type="NCBI Taxonomy" id="592026"/>
    <lineage>
        <taxon>Bacteria</taxon>
        <taxon>Bacillati</taxon>
        <taxon>Bacillota</taxon>
        <taxon>Clostridia</taxon>
        <taxon>Lachnospirales</taxon>
        <taxon>Lachnospiraceae</taxon>
        <taxon>Catonella</taxon>
    </lineage>
</organism>
<dbReference type="PROSITE" id="PS51257">
    <property type="entry name" value="PROKAR_LIPOPROTEIN"/>
    <property type="match status" value="1"/>
</dbReference>
<sequence>MKKVTKRFFALLATATMSIAALGACGNNAASNTTKSGTGSAVNSASGEKVSLALGIWDEKQRPMTEKLIEAYTKANPNVSVEIQLTPYKGGEYWTKLEAAATGGKAPDVFWLNVLHLDTYAEGGILADLTDAIGKSDIKASFPEALVNNYVRNGVNYAVPKDFDTNALWFNKEIFDKAKVAYPTNDMTYDDLMAMAENLKKAGLGDGVYPFACPVDFQTWYYQTVYANGGYILSEDKMSTGYDDPKTQGGIQCWIDFINKDLSPSSASLAETSADAMFEAGQLAMNFAGSYMVPEYAGNETIKDKIDCVEIPTFNGVEDNCINGLGYAVYEGSPNKEAATAFAIWLGSKEAMKIQGEAGAVISARTDAQDLFAKANSTYNLAAYTNHADKAYPLPVCKNAAELYDLESKSLNKAYSGEMSLADVCKQLKTEADALLAKNK</sequence>
<dbReference type="Gene3D" id="3.40.190.10">
    <property type="entry name" value="Periplasmic binding protein-like II"/>
    <property type="match status" value="1"/>
</dbReference>
<dbReference type="InterPro" id="IPR006059">
    <property type="entry name" value="SBP"/>
</dbReference>
<proteinExistence type="inferred from homology"/>
<evidence type="ECO:0000256" key="1">
    <source>
        <dbReference type="ARBA" id="ARBA00008520"/>
    </source>
</evidence>
<feature type="signal peptide" evidence="4">
    <location>
        <begin position="1"/>
        <end position="23"/>
    </location>
</feature>
<evidence type="ECO:0000256" key="3">
    <source>
        <dbReference type="ARBA" id="ARBA00022729"/>
    </source>
</evidence>
<reference evidence="5 6" key="1">
    <citation type="submission" date="2013-06" db="EMBL/GenBank/DDBJ databases">
        <authorList>
            <person name="Weinstock G."/>
            <person name="Sodergren E."/>
            <person name="Clifton S."/>
            <person name="Fulton L."/>
            <person name="Fulton B."/>
            <person name="Courtney L."/>
            <person name="Fronick C."/>
            <person name="Harrison M."/>
            <person name="Strong C."/>
            <person name="Farmer C."/>
            <person name="Delahaunty K."/>
            <person name="Markovic C."/>
            <person name="Hall O."/>
            <person name="Minx P."/>
            <person name="Tomlinson C."/>
            <person name="Mitreva M."/>
            <person name="Nelson J."/>
            <person name="Hou S."/>
            <person name="Wollam A."/>
            <person name="Pepin K.H."/>
            <person name="Johnson M."/>
            <person name="Bhonagiri V."/>
            <person name="Nash W.E."/>
            <person name="Warren W."/>
            <person name="Chinwalla A."/>
            <person name="Mardis E.R."/>
            <person name="Wilson R.K."/>
        </authorList>
    </citation>
    <scope>NUCLEOTIDE SEQUENCE [LARGE SCALE GENOMIC DNA]</scope>
    <source>
        <strain evidence="5 6">ATCC 51271</strain>
    </source>
</reference>
<dbReference type="GO" id="GO:0042956">
    <property type="term" value="P:maltodextrin transmembrane transport"/>
    <property type="evidence" value="ECO:0007669"/>
    <property type="project" value="TreeGrafter"/>
</dbReference>
<evidence type="ECO:0000256" key="4">
    <source>
        <dbReference type="SAM" id="SignalP"/>
    </source>
</evidence>
<dbReference type="PANTHER" id="PTHR30061">
    <property type="entry name" value="MALTOSE-BINDING PERIPLASMIC PROTEIN"/>
    <property type="match status" value="1"/>
</dbReference>
<dbReference type="OrthoDB" id="362670at2"/>
<dbReference type="EMBL" id="ACIL03000020">
    <property type="protein sequence ID" value="ESL01723.1"/>
    <property type="molecule type" value="Genomic_DNA"/>
</dbReference>
<dbReference type="GO" id="GO:0015768">
    <property type="term" value="P:maltose transport"/>
    <property type="evidence" value="ECO:0007669"/>
    <property type="project" value="TreeGrafter"/>
</dbReference>
<keyword evidence="2" id="KW-0813">Transport</keyword>
<evidence type="ECO:0000256" key="2">
    <source>
        <dbReference type="ARBA" id="ARBA00022448"/>
    </source>
</evidence>
<dbReference type="SUPFAM" id="SSF53850">
    <property type="entry name" value="Periplasmic binding protein-like II"/>
    <property type="match status" value="1"/>
</dbReference>
<dbReference type="AlphaFoldDB" id="V2XYB9"/>
<evidence type="ECO:0000313" key="5">
    <source>
        <dbReference type="EMBL" id="ESL01723.1"/>
    </source>
</evidence>
<accession>V2XYB9</accession>
<dbReference type="CDD" id="cd13585">
    <property type="entry name" value="PBP2_TMBP_like"/>
    <property type="match status" value="1"/>
</dbReference>
<dbReference type="GO" id="GO:1901982">
    <property type="term" value="F:maltose binding"/>
    <property type="evidence" value="ECO:0007669"/>
    <property type="project" value="TreeGrafter"/>
</dbReference>
<dbReference type="Proteomes" id="UP000018227">
    <property type="component" value="Unassembled WGS sequence"/>
</dbReference>
<dbReference type="Pfam" id="PF01547">
    <property type="entry name" value="SBP_bac_1"/>
    <property type="match status" value="1"/>
</dbReference>
<keyword evidence="3 4" id="KW-0732">Signal</keyword>
<name>V2XYB9_9FIRM</name>
<dbReference type="RefSeq" id="WP_023355862.1">
    <property type="nucleotide sequence ID" value="NZ_KI535370.1"/>
</dbReference>
<dbReference type="GO" id="GO:0055052">
    <property type="term" value="C:ATP-binding cassette (ABC) transporter complex, substrate-binding subunit-containing"/>
    <property type="evidence" value="ECO:0007669"/>
    <property type="project" value="TreeGrafter"/>
</dbReference>
<dbReference type="HOGENOM" id="CLU_031285_10_5_9"/>